<proteinExistence type="predicted"/>
<accession>A0A3P6FGP3</accession>
<organism evidence="1">
    <name type="scientific">Brassica oleracea</name>
    <name type="common">Wild cabbage</name>
    <dbReference type="NCBI Taxonomy" id="3712"/>
    <lineage>
        <taxon>Eukaryota</taxon>
        <taxon>Viridiplantae</taxon>
        <taxon>Streptophyta</taxon>
        <taxon>Embryophyta</taxon>
        <taxon>Tracheophyta</taxon>
        <taxon>Spermatophyta</taxon>
        <taxon>Magnoliopsida</taxon>
        <taxon>eudicotyledons</taxon>
        <taxon>Gunneridae</taxon>
        <taxon>Pentapetalae</taxon>
        <taxon>rosids</taxon>
        <taxon>malvids</taxon>
        <taxon>Brassicales</taxon>
        <taxon>Brassicaceae</taxon>
        <taxon>Brassiceae</taxon>
        <taxon>Brassica</taxon>
    </lineage>
</organism>
<protein>
    <submittedName>
        <fullName evidence="1">Uncharacterized protein</fullName>
    </submittedName>
</protein>
<dbReference type="SMR" id="A0A3P6FGP3"/>
<sequence>MPTLPLTFGLQYNDAEAAKAEDEDDDNMDDFHRDEILKEQTLRSNIPQKLLPDFFMSSSP</sequence>
<evidence type="ECO:0000313" key="1">
    <source>
        <dbReference type="EMBL" id="VDD52098.1"/>
    </source>
</evidence>
<name>A0A3P6FGP3_BRAOL</name>
<dbReference type="AlphaFoldDB" id="A0A3P6FGP3"/>
<reference evidence="1" key="1">
    <citation type="submission" date="2018-11" db="EMBL/GenBank/DDBJ databases">
        <authorList>
            <consortium name="Genoscope - CEA"/>
            <person name="William W."/>
        </authorList>
    </citation>
    <scope>NUCLEOTIDE SEQUENCE</scope>
</reference>
<gene>
    <name evidence="1" type="ORF">BOLC1T04487H</name>
</gene>
<dbReference type="EMBL" id="LR031878">
    <property type="protein sequence ID" value="VDD52098.1"/>
    <property type="molecule type" value="Genomic_DNA"/>
</dbReference>